<feature type="domain" description="Protein kinase" evidence="8">
    <location>
        <begin position="12"/>
        <end position="384"/>
    </location>
</feature>
<dbReference type="SUPFAM" id="SSF52540">
    <property type="entry name" value="P-loop containing nucleoside triphosphate hydrolases"/>
    <property type="match status" value="2"/>
</dbReference>
<dbReference type="FunFam" id="3.40.50.300:FF:000006">
    <property type="entry name" value="DNA-binding transcriptional regulator NtrC"/>
    <property type="match status" value="1"/>
</dbReference>
<dbReference type="InterPro" id="IPR041664">
    <property type="entry name" value="AAA_16"/>
</dbReference>
<keyword evidence="4" id="KW-0238">DNA-binding</keyword>
<feature type="domain" description="Sigma-54 factor interaction" evidence="9">
    <location>
        <begin position="1225"/>
        <end position="1449"/>
    </location>
</feature>
<protein>
    <submittedName>
        <fullName evidence="10">Two component, sigma54 specific, transcriptional regulator, Fis family</fullName>
    </submittedName>
</protein>
<dbReference type="InterPro" id="IPR008266">
    <property type="entry name" value="Tyr_kinase_AS"/>
</dbReference>
<dbReference type="CDD" id="cd00009">
    <property type="entry name" value="AAA"/>
    <property type="match status" value="1"/>
</dbReference>
<dbReference type="Pfam" id="PF01590">
    <property type="entry name" value="GAF"/>
    <property type="match status" value="1"/>
</dbReference>
<dbReference type="Gene3D" id="1.10.10.60">
    <property type="entry name" value="Homeodomain-like"/>
    <property type="match status" value="1"/>
</dbReference>
<evidence type="ECO:0000259" key="8">
    <source>
        <dbReference type="PROSITE" id="PS50011"/>
    </source>
</evidence>
<keyword evidence="3" id="KW-0805">Transcription regulation</keyword>
<dbReference type="SMART" id="SM00220">
    <property type="entry name" value="S_TKc"/>
    <property type="match status" value="1"/>
</dbReference>
<dbReference type="SUPFAM" id="SSF56112">
    <property type="entry name" value="Protein kinase-like (PK-like)"/>
    <property type="match status" value="1"/>
</dbReference>
<dbReference type="Pfam" id="PF02954">
    <property type="entry name" value="HTH_8"/>
    <property type="match status" value="1"/>
</dbReference>
<dbReference type="KEGG" id="samy:DB32_001625"/>
<evidence type="ECO:0000256" key="3">
    <source>
        <dbReference type="ARBA" id="ARBA00023015"/>
    </source>
</evidence>
<dbReference type="PROSITE" id="PS50011">
    <property type="entry name" value="PROTEIN_KINASE_DOM"/>
    <property type="match status" value="1"/>
</dbReference>
<dbReference type="SUPFAM" id="SSF46689">
    <property type="entry name" value="Homeodomain-like"/>
    <property type="match status" value="1"/>
</dbReference>
<dbReference type="Pfam" id="PF00158">
    <property type="entry name" value="Sigma54_activat"/>
    <property type="match status" value="1"/>
</dbReference>
<dbReference type="InterPro" id="IPR025662">
    <property type="entry name" value="Sigma_54_int_dom_ATP-bd_1"/>
</dbReference>
<dbReference type="SUPFAM" id="SSF55781">
    <property type="entry name" value="GAF domain-like"/>
    <property type="match status" value="1"/>
</dbReference>
<keyword evidence="1" id="KW-0547">Nucleotide-binding</keyword>
<dbReference type="InterPro" id="IPR025944">
    <property type="entry name" value="Sigma_54_int_dom_CS"/>
</dbReference>
<dbReference type="SMART" id="SM00382">
    <property type="entry name" value="AAA"/>
    <property type="match status" value="2"/>
</dbReference>
<dbReference type="PROSITE" id="PS00109">
    <property type="entry name" value="PROTEIN_KINASE_TYR"/>
    <property type="match status" value="1"/>
</dbReference>
<dbReference type="InterPro" id="IPR009057">
    <property type="entry name" value="Homeodomain-like_sf"/>
</dbReference>
<dbReference type="InterPro" id="IPR000719">
    <property type="entry name" value="Prot_kinase_dom"/>
</dbReference>
<evidence type="ECO:0000256" key="6">
    <source>
        <dbReference type="ARBA" id="ARBA00023163"/>
    </source>
</evidence>
<dbReference type="Gene3D" id="1.10.510.10">
    <property type="entry name" value="Transferase(Phosphotransferase) domain 1"/>
    <property type="match status" value="1"/>
</dbReference>
<reference evidence="10 11" key="1">
    <citation type="submission" date="2015-03" db="EMBL/GenBank/DDBJ databases">
        <title>Genome assembly of Sandaracinus amylolyticus DSM 53668.</title>
        <authorList>
            <person name="Sharma G."/>
            <person name="Subramanian S."/>
        </authorList>
    </citation>
    <scope>NUCLEOTIDE SEQUENCE [LARGE SCALE GENOMIC DNA]</scope>
    <source>
        <strain evidence="10 11">DSM 53668</strain>
    </source>
</reference>
<dbReference type="SMART" id="SM00028">
    <property type="entry name" value="TPR"/>
    <property type="match status" value="4"/>
</dbReference>
<dbReference type="SUPFAM" id="SSF48452">
    <property type="entry name" value="TPR-like"/>
    <property type="match status" value="2"/>
</dbReference>
<dbReference type="GO" id="GO:0005524">
    <property type="term" value="F:ATP binding"/>
    <property type="evidence" value="ECO:0007669"/>
    <property type="project" value="UniProtKB-KW"/>
</dbReference>
<dbReference type="InterPro" id="IPR011009">
    <property type="entry name" value="Kinase-like_dom_sf"/>
</dbReference>
<dbReference type="InterPro" id="IPR029016">
    <property type="entry name" value="GAF-like_dom_sf"/>
</dbReference>
<dbReference type="InterPro" id="IPR002078">
    <property type="entry name" value="Sigma_54_int"/>
</dbReference>
<dbReference type="Gene3D" id="1.10.8.60">
    <property type="match status" value="1"/>
</dbReference>
<dbReference type="GO" id="GO:0004672">
    <property type="term" value="F:protein kinase activity"/>
    <property type="evidence" value="ECO:0007669"/>
    <property type="project" value="InterPro"/>
</dbReference>
<dbReference type="InterPro" id="IPR058031">
    <property type="entry name" value="AAA_lid_NorR"/>
</dbReference>
<dbReference type="Pfam" id="PF25601">
    <property type="entry name" value="AAA_lid_14"/>
    <property type="match status" value="1"/>
</dbReference>
<dbReference type="Gene3D" id="3.30.450.40">
    <property type="match status" value="1"/>
</dbReference>
<dbReference type="STRING" id="927083.DB32_001625"/>
<dbReference type="Pfam" id="PF13424">
    <property type="entry name" value="TPR_12"/>
    <property type="match status" value="1"/>
</dbReference>
<dbReference type="InterPro" id="IPR002197">
    <property type="entry name" value="HTH_Fis"/>
</dbReference>
<evidence type="ECO:0000259" key="9">
    <source>
        <dbReference type="PROSITE" id="PS50045"/>
    </source>
</evidence>
<dbReference type="Pfam" id="PF13191">
    <property type="entry name" value="AAA_16"/>
    <property type="match status" value="1"/>
</dbReference>
<organism evidence="10 11">
    <name type="scientific">Sandaracinus amylolyticus</name>
    <dbReference type="NCBI Taxonomy" id="927083"/>
    <lineage>
        <taxon>Bacteria</taxon>
        <taxon>Pseudomonadati</taxon>
        <taxon>Myxococcota</taxon>
        <taxon>Polyangia</taxon>
        <taxon>Polyangiales</taxon>
        <taxon>Sandaracinaceae</taxon>
        <taxon>Sandaracinus</taxon>
    </lineage>
</organism>
<dbReference type="InterPro" id="IPR011990">
    <property type="entry name" value="TPR-like_helical_dom_sf"/>
</dbReference>
<evidence type="ECO:0000256" key="5">
    <source>
        <dbReference type="ARBA" id="ARBA00023159"/>
    </source>
</evidence>
<evidence type="ECO:0000313" key="10">
    <source>
        <dbReference type="EMBL" id="AKF04476.1"/>
    </source>
</evidence>
<dbReference type="Gene3D" id="3.40.50.300">
    <property type="entry name" value="P-loop containing nucleotide triphosphate hydrolases"/>
    <property type="match status" value="2"/>
</dbReference>
<keyword evidence="2" id="KW-0067">ATP-binding</keyword>
<evidence type="ECO:0000256" key="4">
    <source>
        <dbReference type="ARBA" id="ARBA00023125"/>
    </source>
</evidence>
<evidence type="ECO:0000256" key="7">
    <source>
        <dbReference type="SAM" id="Coils"/>
    </source>
</evidence>
<evidence type="ECO:0000256" key="2">
    <source>
        <dbReference type="ARBA" id="ARBA00022840"/>
    </source>
</evidence>
<dbReference type="PANTHER" id="PTHR32071:SF117">
    <property type="entry name" value="PTS-DEPENDENT DIHYDROXYACETONE KINASE OPERON REGULATORY PROTEIN-RELATED"/>
    <property type="match status" value="1"/>
</dbReference>
<dbReference type="Pfam" id="PF00069">
    <property type="entry name" value="Pkinase"/>
    <property type="match status" value="1"/>
</dbReference>
<sequence length="1516" mass="164349">MLAPGSIIADRYRVEGVLGRGGASTVLAVHDERTGDEVALKLVALDEPGLADAFRDELGALTGLAHPSLVRLLDVGVARIDGAAHGFYTAPRLEGRDLEEHARGRAWDAVEPRLAEALSALFTLHRNLVLHGDLTPRNVLVGARGATLIDLSCARSVGARSATGLRKGELRGTPGFVAPEWMRGEPGDARSDLFALGRTLEVLAKACRGRVPAHVRRLAARLLALDPAERPVDVLEVCDLLALPPPTSGPADASRTIGRDAIVAQLESALDALVHARSGPRAIALVGAPGAGRTRLLSELRWRAQMRVRVEEAIGREARLQRALERIAGQRVADARDVIAMLRRVRAAGTRTVLVLDDVHRIEPMERALARALVALLEPSDPLLFAVTTLERGESLEGALELRVPPLDDDAVRRWLGGRVPAAQVEPIVREVRGLPGEIAARLRRGTTTSGAIDVAPLSRAAREVLAELAAGGAAPSEREGAIELVHQGLARVEDGALRIARAEDVERARRALGDEALRAAHARLADRAESAGSRARHLLGAGRIDELEQLVRDGASGVDTVASELAAIAVDHDVVLRCARALEDAGRADEAIRVLARARRRGAPAGALHLRAAIAQLKLSRPAIALRHLARVVDPALRAEAAIERARALVFSGDHVAAEPIARDAIAMLPEGPLLARAHEMLGVALAYRGDPAADHHLDVAERAATDPRAEVRVRSYRAIAAYRRGALDEAAEGYRRALELARAHRLLDQIASAALNLATIDHRAGRFGGALELYDEARELSAALGIPRAEASVRGNLAQLYLEIGALDRARALARSACALAERHALPFTARAAELVEAEIDLREGHRDAARARLARLRRAFEADRSSRELAETMILTARLGGADVREALDVARAAIEAAHADDLWARFHLAQAEHETARGAHHDAMRALERASARAPQEADLRAHIEAACARVAAATGARHAAQEHARAALASWDRCAATLPPALREAFARHPDRAPIFASMRAESAPSPTRDDGRARELERLLELARNVARAKSADEILERAMDAAIELTRAERGFVLLREGDALSAAVARNIDREDLAGSATKYSRTIAARVIERGDPVLTTDAAEDERFAGERSVHAMRLRSVLCVPVRAHDAVLGALYLDNRFERARFDDTDVRLLAGFADHVAIALSNARLRAELEQRTLELEDERHRIEALLDARTREVEHLSRHALSPSASSFHGLVGRTPAMRKLVAAIERLASATASVLIEGESGSGKELVARAIHRAGPRADRPFVGLNCGAVPESLLESELFGHVRGAFTGADRDRAGLFVQAADGTLFLDEVGEMSEAMQVKLLRALESREVRPVGGARTIPVRARIVSATNRRLEHEVRAGRFREDLYYRLAVVVLPVPPLRERADDIPWIARSLLERIDPRLELTRGAVERLARHAWPGNVRELENVLRAASVFARGRRIDADDLVMPVIHASPSEDEPARIARALERHAWNVSLVSRELGIPRMTLYRRLREHGLTRPR</sequence>
<dbReference type="EMBL" id="CP011125">
    <property type="protein sequence ID" value="AKF04476.1"/>
    <property type="molecule type" value="Genomic_DNA"/>
</dbReference>
<accession>A0A0F6YGB4</accession>
<keyword evidence="11" id="KW-1185">Reference proteome</keyword>
<gene>
    <name evidence="10" type="ORF">DB32_001625</name>
</gene>
<keyword evidence="7" id="KW-0175">Coiled coil</keyword>
<name>A0A0F6YGB4_9BACT</name>
<keyword evidence="5" id="KW-0010">Activator</keyword>
<proteinExistence type="predicted"/>
<dbReference type="Gene3D" id="3.30.200.20">
    <property type="entry name" value="Phosphorylase Kinase, domain 1"/>
    <property type="match status" value="1"/>
</dbReference>
<dbReference type="InterPro" id="IPR003018">
    <property type="entry name" value="GAF"/>
</dbReference>
<dbReference type="Gene3D" id="1.25.40.10">
    <property type="entry name" value="Tetratricopeptide repeat domain"/>
    <property type="match status" value="2"/>
</dbReference>
<dbReference type="SMART" id="SM00065">
    <property type="entry name" value="GAF"/>
    <property type="match status" value="1"/>
</dbReference>
<dbReference type="PROSITE" id="PS50045">
    <property type="entry name" value="SIGMA54_INTERACT_4"/>
    <property type="match status" value="1"/>
</dbReference>
<evidence type="ECO:0000313" key="11">
    <source>
        <dbReference type="Proteomes" id="UP000034883"/>
    </source>
</evidence>
<dbReference type="GO" id="GO:0006355">
    <property type="term" value="P:regulation of DNA-templated transcription"/>
    <property type="evidence" value="ECO:0007669"/>
    <property type="project" value="InterPro"/>
</dbReference>
<dbReference type="InterPro" id="IPR027417">
    <property type="entry name" value="P-loop_NTPase"/>
</dbReference>
<feature type="coiled-coil region" evidence="7">
    <location>
        <begin position="1175"/>
        <end position="1202"/>
    </location>
</feature>
<keyword evidence="6" id="KW-0804">Transcription</keyword>
<dbReference type="PROSITE" id="PS00675">
    <property type="entry name" value="SIGMA54_INTERACT_1"/>
    <property type="match status" value="1"/>
</dbReference>
<dbReference type="InterPro" id="IPR003593">
    <property type="entry name" value="AAA+_ATPase"/>
</dbReference>
<evidence type="ECO:0000256" key="1">
    <source>
        <dbReference type="ARBA" id="ARBA00022741"/>
    </source>
</evidence>
<dbReference type="Proteomes" id="UP000034883">
    <property type="component" value="Chromosome"/>
</dbReference>
<dbReference type="PROSITE" id="PS00688">
    <property type="entry name" value="SIGMA54_INTERACT_3"/>
    <property type="match status" value="1"/>
</dbReference>
<dbReference type="GO" id="GO:0043565">
    <property type="term" value="F:sequence-specific DNA binding"/>
    <property type="evidence" value="ECO:0007669"/>
    <property type="project" value="InterPro"/>
</dbReference>
<dbReference type="InterPro" id="IPR019734">
    <property type="entry name" value="TPR_rpt"/>
</dbReference>
<dbReference type="PANTHER" id="PTHR32071">
    <property type="entry name" value="TRANSCRIPTIONAL REGULATORY PROTEIN"/>
    <property type="match status" value="1"/>
</dbReference>